<dbReference type="OrthoDB" id="414075at2759"/>
<comment type="similarity">
    <text evidence="2">Belongs to the Nudix hydrolase family.</text>
</comment>
<dbReference type="PROSITE" id="PS00893">
    <property type="entry name" value="NUDIX_BOX"/>
    <property type="match status" value="1"/>
</dbReference>
<dbReference type="InterPro" id="IPR015797">
    <property type="entry name" value="NUDIX_hydrolase-like_dom_sf"/>
</dbReference>
<dbReference type="InterPro" id="IPR020084">
    <property type="entry name" value="NUDIX_hydrolase_CS"/>
</dbReference>
<evidence type="ECO:0000313" key="5">
    <source>
        <dbReference type="Proteomes" id="UP000253551"/>
    </source>
</evidence>
<comment type="caution">
    <text evidence="4">The sequence shown here is derived from an EMBL/GenBank/DDBJ whole genome shotgun (WGS) entry which is preliminary data.</text>
</comment>
<dbReference type="PRINTS" id="PR00502">
    <property type="entry name" value="NUDIXFAMILY"/>
</dbReference>
<sequence length="157" mass="17963">MSTTEIYRAVSAIVLRRLPNTSTLRLPNSKEPLHNIARKPNELLYLLVKKPRKHHAWQFPQGGQEEGESASEGALRELKEECGTELKVRLLDTKQPVGTYQYMFPKSFVENQKRVSIGARVRHIKVFSSVAKTNETRFLSLELTGLQDNVNQTMRKS</sequence>
<accession>A0A367KTT8</accession>
<evidence type="ECO:0000256" key="2">
    <source>
        <dbReference type="RuleBase" id="RU003476"/>
    </source>
</evidence>
<evidence type="ECO:0000259" key="3">
    <source>
        <dbReference type="PROSITE" id="PS51462"/>
    </source>
</evidence>
<dbReference type="Gene3D" id="3.90.79.10">
    <property type="entry name" value="Nucleoside Triphosphate Pyrophosphohydrolase"/>
    <property type="match status" value="1"/>
</dbReference>
<name>A0A367KTT8_RHIST</name>
<keyword evidence="4" id="KW-0689">Ribosomal protein</keyword>
<dbReference type="InterPro" id="IPR000086">
    <property type="entry name" value="NUDIX_hydrolase_dom"/>
</dbReference>
<dbReference type="InterPro" id="IPR020476">
    <property type="entry name" value="Nudix_hydrolase"/>
</dbReference>
<dbReference type="Pfam" id="PF00293">
    <property type="entry name" value="NUDIX"/>
    <property type="match status" value="1"/>
</dbReference>
<dbReference type="EMBL" id="PJQM01000341">
    <property type="protein sequence ID" value="RCI05624.1"/>
    <property type="molecule type" value="Genomic_DNA"/>
</dbReference>
<dbReference type="STRING" id="4846.A0A367KTT8"/>
<dbReference type="Proteomes" id="UP000253551">
    <property type="component" value="Unassembled WGS sequence"/>
</dbReference>
<dbReference type="GO" id="GO:0006167">
    <property type="term" value="P:AMP biosynthetic process"/>
    <property type="evidence" value="ECO:0007669"/>
    <property type="project" value="TreeGrafter"/>
</dbReference>
<dbReference type="InterPro" id="IPR051325">
    <property type="entry name" value="Nudix_hydrolase_domain"/>
</dbReference>
<keyword evidence="4" id="KW-0687">Ribonucleoprotein</keyword>
<feature type="domain" description="Nudix hydrolase" evidence="3">
    <location>
        <begin position="5"/>
        <end position="157"/>
    </location>
</feature>
<organism evidence="4 5">
    <name type="scientific">Rhizopus stolonifer</name>
    <name type="common">Rhizopus nigricans</name>
    <dbReference type="NCBI Taxonomy" id="4846"/>
    <lineage>
        <taxon>Eukaryota</taxon>
        <taxon>Fungi</taxon>
        <taxon>Fungi incertae sedis</taxon>
        <taxon>Mucoromycota</taxon>
        <taxon>Mucoromycotina</taxon>
        <taxon>Mucoromycetes</taxon>
        <taxon>Mucorales</taxon>
        <taxon>Mucorineae</taxon>
        <taxon>Rhizopodaceae</taxon>
        <taxon>Rhizopus</taxon>
    </lineage>
</organism>
<gene>
    <name evidence="4" type="primary">MRPL46</name>
    <name evidence="4" type="ORF">CU098_009820</name>
</gene>
<dbReference type="SUPFAM" id="SSF55811">
    <property type="entry name" value="Nudix"/>
    <property type="match status" value="1"/>
</dbReference>
<keyword evidence="5" id="KW-1185">Reference proteome</keyword>
<dbReference type="AlphaFoldDB" id="A0A367KTT8"/>
<dbReference type="PANTHER" id="PTHR21340">
    <property type="entry name" value="DIADENOSINE 5,5-P1,P4-TETRAPHOSPHATE PYROPHOSPHOHYDROLASE MUTT"/>
    <property type="match status" value="1"/>
</dbReference>
<proteinExistence type="inferred from homology"/>
<evidence type="ECO:0000313" key="4">
    <source>
        <dbReference type="EMBL" id="RCI05624.1"/>
    </source>
</evidence>
<dbReference type="GO" id="GO:0005840">
    <property type="term" value="C:ribosome"/>
    <property type="evidence" value="ECO:0007669"/>
    <property type="project" value="UniProtKB-KW"/>
</dbReference>
<dbReference type="GO" id="GO:0006754">
    <property type="term" value="P:ATP biosynthetic process"/>
    <property type="evidence" value="ECO:0007669"/>
    <property type="project" value="TreeGrafter"/>
</dbReference>
<dbReference type="PANTHER" id="PTHR21340:SF0">
    <property type="entry name" value="BIS(5'-NUCLEOSYL)-TETRAPHOSPHATASE [ASYMMETRICAL]"/>
    <property type="match status" value="1"/>
</dbReference>
<dbReference type="GO" id="GO:0004081">
    <property type="term" value="F:bis(5'-nucleosyl)-tetraphosphatase (asymmetrical) activity"/>
    <property type="evidence" value="ECO:0007669"/>
    <property type="project" value="TreeGrafter"/>
</dbReference>
<reference evidence="4 5" key="1">
    <citation type="journal article" date="2018" name="G3 (Bethesda)">
        <title>Phylogenetic and Phylogenomic Definition of Rhizopus Species.</title>
        <authorList>
            <person name="Gryganskyi A.P."/>
            <person name="Golan J."/>
            <person name="Dolatabadi S."/>
            <person name="Mondo S."/>
            <person name="Robb S."/>
            <person name="Idnurm A."/>
            <person name="Muszewska A."/>
            <person name="Steczkiewicz K."/>
            <person name="Masonjones S."/>
            <person name="Liao H.L."/>
            <person name="Gajdeczka M.T."/>
            <person name="Anike F."/>
            <person name="Vuek A."/>
            <person name="Anishchenko I.M."/>
            <person name="Voigt K."/>
            <person name="de Hoog G.S."/>
            <person name="Smith M.E."/>
            <person name="Heitman J."/>
            <person name="Vilgalys R."/>
            <person name="Stajich J.E."/>
        </authorList>
    </citation>
    <scope>NUCLEOTIDE SEQUENCE [LARGE SCALE GENOMIC DNA]</scope>
    <source>
        <strain evidence="4 5">LSU 92-RS-03</strain>
    </source>
</reference>
<dbReference type="PROSITE" id="PS51462">
    <property type="entry name" value="NUDIX"/>
    <property type="match status" value="1"/>
</dbReference>
<evidence type="ECO:0000256" key="1">
    <source>
        <dbReference type="ARBA" id="ARBA00022801"/>
    </source>
</evidence>
<keyword evidence="1 2" id="KW-0378">Hydrolase</keyword>
<protein>
    <submittedName>
        <fullName evidence="4">39S ribosomal protein L46, mitochondrial</fullName>
    </submittedName>
</protein>